<evidence type="ECO:0000313" key="1">
    <source>
        <dbReference type="EMBL" id="KAI8009502.1"/>
    </source>
</evidence>
<dbReference type="EMBL" id="CM045762">
    <property type="protein sequence ID" value="KAI8009502.1"/>
    <property type="molecule type" value="Genomic_DNA"/>
</dbReference>
<accession>A0ACC0H9J3</accession>
<evidence type="ECO:0000313" key="2">
    <source>
        <dbReference type="Proteomes" id="UP001060215"/>
    </source>
</evidence>
<dbReference type="Proteomes" id="UP001060215">
    <property type="component" value="Chromosome 5"/>
</dbReference>
<keyword evidence="2" id="KW-1185">Reference proteome</keyword>
<name>A0ACC0H9J3_9ERIC</name>
<gene>
    <name evidence="1" type="ORF">LOK49_LG06G02570</name>
</gene>
<proteinExistence type="predicted"/>
<reference evidence="1 2" key="1">
    <citation type="journal article" date="2022" name="Plant J.">
        <title>Chromosome-level genome of Camellia lanceoleosa provides a valuable resource for understanding genome evolution and self-incompatibility.</title>
        <authorList>
            <person name="Gong W."/>
            <person name="Xiao S."/>
            <person name="Wang L."/>
            <person name="Liao Z."/>
            <person name="Chang Y."/>
            <person name="Mo W."/>
            <person name="Hu G."/>
            <person name="Li W."/>
            <person name="Zhao G."/>
            <person name="Zhu H."/>
            <person name="Hu X."/>
            <person name="Ji K."/>
            <person name="Xiang X."/>
            <person name="Song Q."/>
            <person name="Yuan D."/>
            <person name="Jin S."/>
            <person name="Zhang L."/>
        </authorList>
    </citation>
    <scope>NUCLEOTIDE SEQUENCE [LARGE SCALE GENOMIC DNA]</scope>
    <source>
        <strain evidence="1">SQ_2022a</strain>
    </source>
</reference>
<comment type="caution">
    <text evidence="1">The sequence shown here is derived from an EMBL/GenBank/DDBJ whole genome shotgun (WGS) entry which is preliminary data.</text>
</comment>
<sequence length="149" mass="17701">MEILQQWWKMRFSFKNATFIVCFFNLIALLFFLQGFLSASSNRKLASYQRNSAQLRYIKESEDLRRTMEPLELIRRVREIKQEAYIEPEPVQQKDIKQTAAVDLITRLNNFRSYSDTGSLKALEEWRKRKMERARQRELGKNGTATSQA</sequence>
<organism evidence="1 2">
    <name type="scientific">Camellia lanceoleosa</name>
    <dbReference type="NCBI Taxonomy" id="1840588"/>
    <lineage>
        <taxon>Eukaryota</taxon>
        <taxon>Viridiplantae</taxon>
        <taxon>Streptophyta</taxon>
        <taxon>Embryophyta</taxon>
        <taxon>Tracheophyta</taxon>
        <taxon>Spermatophyta</taxon>
        <taxon>Magnoliopsida</taxon>
        <taxon>eudicotyledons</taxon>
        <taxon>Gunneridae</taxon>
        <taxon>Pentapetalae</taxon>
        <taxon>asterids</taxon>
        <taxon>Ericales</taxon>
        <taxon>Theaceae</taxon>
        <taxon>Camellia</taxon>
    </lineage>
</organism>
<protein>
    <submittedName>
        <fullName evidence="1">Uncharacterized protein</fullName>
    </submittedName>
</protein>